<keyword evidence="5" id="KW-1185">Reference proteome</keyword>
<dbReference type="Proteomes" id="UP000436088">
    <property type="component" value="Unassembled WGS sequence"/>
</dbReference>
<keyword evidence="2" id="KW-0472">Membrane</keyword>
<evidence type="ECO:0000313" key="5">
    <source>
        <dbReference type="Proteomes" id="UP000436088"/>
    </source>
</evidence>
<feature type="transmembrane region" description="Helical" evidence="2">
    <location>
        <begin position="14"/>
        <end position="33"/>
    </location>
</feature>
<dbReference type="InterPro" id="IPR032675">
    <property type="entry name" value="LRR_dom_sf"/>
</dbReference>
<gene>
    <name evidence="4" type="ORF">F3Y22_tig00009009pilonHSYRG00189</name>
</gene>
<dbReference type="InterPro" id="IPR050905">
    <property type="entry name" value="Plant_NBS-LRR"/>
</dbReference>
<dbReference type="PANTHER" id="PTHR33463">
    <property type="entry name" value="NB-ARC DOMAIN-CONTAINING PROTEIN-RELATED"/>
    <property type="match status" value="1"/>
</dbReference>
<dbReference type="Pfam" id="PF23247">
    <property type="entry name" value="LRR_RPS2"/>
    <property type="match status" value="1"/>
</dbReference>
<comment type="caution">
    <text evidence="4">The sequence shown here is derived from an EMBL/GenBank/DDBJ whole genome shotgun (WGS) entry which is preliminary data.</text>
</comment>
<reference evidence="4" key="1">
    <citation type="submission" date="2019-09" db="EMBL/GenBank/DDBJ databases">
        <title>Draft genome information of white flower Hibiscus syriacus.</title>
        <authorList>
            <person name="Kim Y.-M."/>
        </authorList>
    </citation>
    <scope>NUCLEOTIDE SEQUENCE [LARGE SCALE GENOMIC DNA]</scope>
    <source>
        <strain evidence="4">YM2019G1</strain>
    </source>
</reference>
<evidence type="ECO:0000259" key="3">
    <source>
        <dbReference type="Pfam" id="PF23247"/>
    </source>
</evidence>
<dbReference type="Gene3D" id="3.80.10.10">
    <property type="entry name" value="Ribonuclease Inhibitor"/>
    <property type="match status" value="1"/>
</dbReference>
<feature type="domain" description="Disease resistance protein At4g27190-like leucine-rich repeats" evidence="3">
    <location>
        <begin position="30"/>
        <end position="157"/>
    </location>
</feature>
<keyword evidence="1" id="KW-0611">Plant defense</keyword>
<protein>
    <recommendedName>
        <fullName evidence="3">Disease resistance protein At4g27190-like leucine-rich repeats domain-containing protein</fullName>
    </recommendedName>
</protein>
<dbReference type="EMBL" id="VEPZ02000430">
    <property type="protein sequence ID" value="KAE8725173.1"/>
    <property type="molecule type" value="Genomic_DNA"/>
</dbReference>
<dbReference type="InterPro" id="IPR057135">
    <property type="entry name" value="At4g27190-like_LRR"/>
</dbReference>
<dbReference type="PANTHER" id="PTHR33463:SF136">
    <property type="entry name" value="NB-ARC DOMAIN-CONTAINING PROTEIN"/>
    <property type="match status" value="1"/>
</dbReference>
<keyword evidence="2" id="KW-1133">Transmembrane helix</keyword>
<keyword evidence="2" id="KW-0812">Transmembrane</keyword>
<accession>A0A6A3C7T1</accession>
<sequence>MGSTELLDPLHSRFYNLLLFFLQYLMVTVMLIFQRANNNSNFTFPNLHQLTLRWNAGMKDIISLPNLQTLEIGWSDFKEMVFQSEEGGEEKPALLLLSQITELWLSDLPELMHLWKEKEGFPNLRILHGCDGIKKLITHPTAKSLVQLKEMSISFCKNIEEIIQGRDDDDEISFSQLNRLKLKGLPKIESFCSSGNYTFSFPSLEDLVVDNCPKMMMFSQGHSNTPMLNKVQLQKWGGEEVHLEGSLNSTIQQLFKEKLCFLKCPVTITGCHVLFRIKTSAHYSHYSERVMIEECENSKEDQSKPSTSNTQVSVLFSGALGVLNFEQYRWLWRLRMLSRGQKWCYNE</sequence>
<dbReference type="AlphaFoldDB" id="A0A6A3C7T1"/>
<proteinExistence type="predicted"/>
<evidence type="ECO:0000313" key="4">
    <source>
        <dbReference type="EMBL" id="KAE8725173.1"/>
    </source>
</evidence>
<organism evidence="4 5">
    <name type="scientific">Hibiscus syriacus</name>
    <name type="common">Rose of Sharon</name>
    <dbReference type="NCBI Taxonomy" id="106335"/>
    <lineage>
        <taxon>Eukaryota</taxon>
        <taxon>Viridiplantae</taxon>
        <taxon>Streptophyta</taxon>
        <taxon>Embryophyta</taxon>
        <taxon>Tracheophyta</taxon>
        <taxon>Spermatophyta</taxon>
        <taxon>Magnoliopsida</taxon>
        <taxon>eudicotyledons</taxon>
        <taxon>Gunneridae</taxon>
        <taxon>Pentapetalae</taxon>
        <taxon>rosids</taxon>
        <taxon>malvids</taxon>
        <taxon>Malvales</taxon>
        <taxon>Malvaceae</taxon>
        <taxon>Malvoideae</taxon>
        <taxon>Hibiscus</taxon>
    </lineage>
</organism>
<evidence type="ECO:0000256" key="1">
    <source>
        <dbReference type="ARBA" id="ARBA00022821"/>
    </source>
</evidence>
<dbReference type="SUPFAM" id="SSF52047">
    <property type="entry name" value="RNI-like"/>
    <property type="match status" value="1"/>
</dbReference>
<evidence type="ECO:0000256" key="2">
    <source>
        <dbReference type="SAM" id="Phobius"/>
    </source>
</evidence>
<name>A0A6A3C7T1_HIBSY</name>